<evidence type="ECO:0000256" key="3">
    <source>
        <dbReference type="ARBA" id="ARBA00023163"/>
    </source>
</evidence>
<dbReference type="SUPFAM" id="SSF46785">
    <property type="entry name" value="Winged helix' DNA-binding domain"/>
    <property type="match status" value="1"/>
</dbReference>
<dbReference type="AlphaFoldDB" id="A0A2W1JQA7"/>
<reference evidence="5 6" key="1">
    <citation type="journal article" date="2018" name="Sci. Rep.">
        <title>A novel species of the marine cyanobacterium Acaryochloris with a unique pigment content and lifestyle.</title>
        <authorList>
            <person name="Partensky F."/>
            <person name="Six C."/>
            <person name="Ratin M."/>
            <person name="Garczarek L."/>
            <person name="Vaulot D."/>
            <person name="Probert I."/>
            <person name="Calteau A."/>
            <person name="Gourvil P."/>
            <person name="Marie D."/>
            <person name="Grebert T."/>
            <person name="Bouchier C."/>
            <person name="Le Panse S."/>
            <person name="Gachenot M."/>
            <person name="Rodriguez F."/>
            <person name="Garrido J.L."/>
        </authorList>
    </citation>
    <scope>NUCLEOTIDE SEQUENCE [LARGE SCALE GENOMIC DNA]</scope>
    <source>
        <strain evidence="5 6">RCC1774</strain>
    </source>
</reference>
<protein>
    <submittedName>
        <fullName evidence="5">HTH-type transcriptional activator HxlR</fullName>
    </submittedName>
</protein>
<name>A0A2W1JQA7_9CYAN</name>
<dbReference type="Pfam" id="PF01638">
    <property type="entry name" value="HxlR"/>
    <property type="match status" value="1"/>
</dbReference>
<keyword evidence="6" id="KW-1185">Reference proteome</keyword>
<proteinExistence type="predicted"/>
<evidence type="ECO:0000313" key="5">
    <source>
        <dbReference type="EMBL" id="PZD75436.1"/>
    </source>
</evidence>
<dbReference type="CDD" id="cd00090">
    <property type="entry name" value="HTH_ARSR"/>
    <property type="match status" value="1"/>
</dbReference>
<dbReference type="PROSITE" id="PS51118">
    <property type="entry name" value="HTH_HXLR"/>
    <property type="match status" value="1"/>
</dbReference>
<dbReference type="InterPro" id="IPR036390">
    <property type="entry name" value="WH_DNA-bd_sf"/>
</dbReference>
<dbReference type="PANTHER" id="PTHR33204:SF37">
    <property type="entry name" value="HTH-TYPE TRANSCRIPTIONAL REGULATOR YODB"/>
    <property type="match status" value="1"/>
</dbReference>
<dbReference type="PANTHER" id="PTHR33204">
    <property type="entry name" value="TRANSCRIPTIONAL REGULATOR, MARR FAMILY"/>
    <property type="match status" value="1"/>
</dbReference>
<dbReference type="InterPro" id="IPR036388">
    <property type="entry name" value="WH-like_DNA-bd_sf"/>
</dbReference>
<evidence type="ECO:0000313" key="6">
    <source>
        <dbReference type="Proteomes" id="UP000248857"/>
    </source>
</evidence>
<dbReference type="InterPro" id="IPR002577">
    <property type="entry name" value="HTH_HxlR"/>
</dbReference>
<accession>A0A2W1JQA7</accession>
<dbReference type="Gene3D" id="1.10.10.10">
    <property type="entry name" value="Winged helix-like DNA-binding domain superfamily/Winged helix DNA-binding domain"/>
    <property type="match status" value="1"/>
</dbReference>
<evidence type="ECO:0000256" key="1">
    <source>
        <dbReference type="ARBA" id="ARBA00023015"/>
    </source>
</evidence>
<organism evidence="5 6">
    <name type="scientific">Acaryochloris thomasi RCC1774</name>
    <dbReference type="NCBI Taxonomy" id="1764569"/>
    <lineage>
        <taxon>Bacteria</taxon>
        <taxon>Bacillati</taxon>
        <taxon>Cyanobacteriota</taxon>
        <taxon>Cyanophyceae</taxon>
        <taxon>Acaryochloridales</taxon>
        <taxon>Acaryochloridaceae</taxon>
        <taxon>Acaryochloris</taxon>
        <taxon>Acaryochloris thomasi</taxon>
    </lineage>
</organism>
<evidence type="ECO:0000259" key="4">
    <source>
        <dbReference type="PROSITE" id="PS51118"/>
    </source>
</evidence>
<dbReference type="InterPro" id="IPR011991">
    <property type="entry name" value="ArsR-like_HTH"/>
</dbReference>
<feature type="domain" description="HTH hxlR-type" evidence="4">
    <location>
        <begin position="16"/>
        <end position="114"/>
    </location>
</feature>
<dbReference type="GO" id="GO:0003677">
    <property type="term" value="F:DNA binding"/>
    <property type="evidence" value="ECO:0007669"/>
    <property type="project" value="UniProtKB-KW"/>
</dbReference>
<evidence type="ECO:0000256" key="2">
    <source>
        <dbReference type="ARBA" id="ARBA00023125"/>
    </source>
</evidence>
<keyword evidence="2" id="KW-0238">DNA-binding</keyword>
<keyword evidence="3" id="KW-0804">Transcription</keyword>
<gene>
    <name evidence="5" type="primary">hxlR_1</name>
    <name evidence="5" type="ORF">C1752_00554</name>
</gene>
<comment type="caution">
    <text evidence="5">The sequence shown here is derived from an EMBL/GenBank/DDBJ whole genome shotgun (WGS) entry which is preliminary data.</text>
</comment>
<dbReference type="Proteomes" id="UP000248857">
    <property type="component" value="Unassembled WGS sequence"/>
</dbReference>
<dbReference type="EMBL" id="PQWO01000001">
    <property type="protein sequence ID" value="PZD75436.1"/>
    <property type="molecule type" value="Genomic_DNA"/>
</dbReference>
<sequence length="124" mass="14183">MGKQMSKMQDCQNVQCPIEFTLDVLGGKWAIPILRELFDGTRRTHQLLDALPGISSKTLMVRLRELERHGLVERQVFAEVPLHVEYSITDKGQQVQPVLSALYQVGQLWLEQQDCYCPLSEKVS</sequence>
<keyword evidence="1" id="KW-0805">Transcription regulation</keyword>